<organism evidence="3 4">
    <name type="scientific">Cryptolaemus montrouzieri</name>
    <dbReference type="NCBI Taxonomy" id="559131"/>
    <lineage>
        <taxon>Eukaryota</taxon>
        <taxon>Metazoa</taxon>
        <taxon>Ecdysozoa</taxon>
        <taxon>Arthropoda</taxon>
        <taxon>Hexapoda</taxon>
        <taxon>Insecta</taxon>
        <taxon>Pterygota</taxon>
        <taxon>Neoptera</taxon>
        <taxon>Endopterygota</taxon>
        <taxon>Coleoptera</taxon>
        <taxon>Polyphaga</taxon>
        <taxon>Cucujiformia</taxon>
        <taxon>Coccinelloidea</taxon>
        <taxon>Coccinellidae</taxon>
        <taxon>Scymninae</taxon>
        <taxon>Scymnini</taxon>
        <taxon>Cryptolaemus</taxon>
    </lineage>
</organism>
<dbReference type="InterPro" id="IPR032421">
    <property type="entry name" value="PMT_4TMC"/>
</dbReference>
<keyword evidence="1" id="KW-0472">Membrane</keyword>
<dbReference type="EMBL" id="JABFTP020000185">
    <property type="protein sequence ID" value="KAL3288488.1"/>
    <property type="molecule type" value="Genomic_DNA"/>
</dbReference>
<gene>
    <name evidence="3" type="ORF">HHI36_002930</name>
</gene>
<keyword evidence="1" id="KW-0812">Transmembrane</keyword>
<dbReference type="AlphaFoldDB" id="A0ABD2PCJ8"/>
<evidence type="ECO:0000313" key="3">
    <source>
        <dbReference type="EMBL" id="KAL3288488.1"/>
    </source>
</evidence>
<feature type="domain" description="Protein O-mannosyl-transferase C-terminal four TM" evidence="2">
    <location>
        <begin position="19"/>
        <end position="181"/>
    </location>
</feature>
<dbReference type="PANTHER" id="PTHR10050">
    <property type="entry name" value="DOLICHYL-PHOSPHATE-MANNOSE--PROTEIN MANNOSYLTRANSFERASE"/>
    <property type="match status" value="1"/>
</dbReference>
<name>A0ABD2PCJ8_9CUCU</name>
<feature type="transmembrane region" description="Helical" evidence="1">
    <location>
        <begin position="131"/>
        <end position="153"/>
    </location>
</feature>
<dbReference type="PANTHER" id="PTHR10050:SF46">
    <property type="entry name" value="PROTEIN O-MANNOSYL-TRANSFERASE 2"/>
    <property type="match status" value="1"/>
</dbReference>
<dbReference type="Pfam" id="PF16192">
    <property type="entry name" value="PMT_4TMC"/>
    <property type="match status" value="1"/>
</dbReference>
<dbReference type="Proteomes" id="UP001516400">
    <property type="component" value="Unassembled WGS sequence"/>
</dbReference>
<proteinExistence type="predicted"/>
<evidence type="ECO:0000259" key="2">
    <source>
        <dbReference type="Pfam" id="PF16192"/>
    </source>
</evidence>
<feature type="transmembrane region" description="Helical" evidence="1">
    <location>
        <begin position="97"/>
        <end position="119"/>
    </location>
</feature>
<accession>A0ABD2PCJ8</accession>
<dbReference type="InterPro" id="IPR027005">
    <property type="entry name" value="PMT-like"/>
</dbReference>
<feature type="transmembrane region" description="Helical" evidence="1">
    <location>
        <begin position="32"/>
        <end position="53"/>
    </location>
</feature>
<comment type="caution">
    <text evidence="3">The sequence shown here is derived from an EMBL/GenBank/DDBJ whole genome shotgun (WGS) entry which is preliminary data.</text>
</comment>
<protein>
    <recommendedName>
        <fullName evidence="2">Protein O-mannosyl-transferase C-terminal four TM domain-containing protein</fullName>
    </recommendedName>
</protein>
<evidence type="ECO:0000313" key="4">
    <source>
        <dbReference type="Proteomes" id="UP001516400"/>
    </source>
</evidence>
<keyword evidence="4" id="KW-1185">Reference proteome</keyword>
<feature type="transmembrane region" description="Helical" evidence="1">
    <location>
        <begin position="73"/>
        <end position="91"/>
    </location>
</feature>
<keyword evidence="1" id="KW-1133">Transmembrane helix</keyword>
<reference evidence="3 4" key="1">
    <citation type="journal article" date="2021" name="BMC Biol.">
        <title>Horizontally acquired antibacterial genes associated with adaptive radiation of ladybird beetles.</title>
        <authorList>
            <person name="Li H.S."/>
            <person name="Tang X.F."/>
            <person name="Huang Y.H."/>
            <person name="Xu Z.Y."/>
            <person name="Chen M.L."/>
            <person name="Du X.Y."/>
            <person name="Qiu B.Y."/>
            <person name="Chen P.T."/>
            <person name="Zhang W."/>
            <person name="Slipinski A."/>
            <person name="Escalona H.E."/>
            <person name="Waterhouse R.M."/>
            <person name="Zwick A."/>
            <person name="Pang H."/>
        </authorList>
    </citation>
    <scope>NUCLEOTIDE SEQUENCE [LARGE SCALE GENOMIC DNA]</scope>
    <source>
        <strain evidence="3">SYSU2018</strain>
    </source>
</reference>
<evidence type="ECO:0000256" key="1">
    <source>
        <dbReference type="SAM" id="Phobius"/>
    </source>
</evidence>
<sequence length="183" mass="21437">MYIKYWNICSCPISGQFFSGAGYRIYLLGNPIIWWGNLLFLLIFAIVFISNAIKLQRGYIKHFKDNHSLKLKACAWLFVGWMLHYIPFWAMGRVLYFHHYFPAVIFSSLISGIIIDYLLDDIQELFAPYMANTVYHTTLVTILSTMIYSFYLFSPLAYGMDGPSSNESNSTMYGLRWMESWEF</sequence>